<keyword evidence="2" id="KW-0521">NADP</keyword>
<evidence type="ECO:0000313" key="6">
    <source>
        <dbReference type="Proteomes" id="UP000033140"/>
    </source>
</evidence>
<reference evidence="5 6" key="3">
    <citation type="journal article" date="2015" name="Genome Announc.">
        <title>Draft Genome Sequence of the Archiascomycetous Yeast Saitoella complicata.</title>
        <authorList>
            <person name="Yamauchi K."/>
            <person name="Kondo S."/>
            <person name="Hamamoto M."/>
            <person name="Takahashi Y."/>
            <person name="Ogura Y."/>
            <person name="Hayashi T."/>
            <person name="Nishida H."/>
        </authorList>
    </citation>
    <scope>NUCLEOTIDE SEQUENCE [LARGE SCALE GENOMIC DNA]</scope>
    <source>
        <strain evidence="5 6">NRRL Y-17804</strain>
    </source>
</reference>
<dbReference type="OMA" id="MWISMAL"/>
<dbReference type="GO" id="GO:0005737">
    <property type="term" value="C:cytoplasm"/>
    <property type="evidence" value="ECO:0007669"/>
    <property type="project" value="TreeGrafter"/>
</dbReference>
<dbReference type="InterPro" id="IPR002347">
    <property type="entry name" value="SDR_fam"/>
</dbReference>
<protein>
    <submittedName>
        <fullName evidence="5">Uncharacterized protein</fullName>
    </submittedName>
</protein>
<dbReference type="EMBL" id="BACD03000048">
    <property type="protein sequence ID" value="GAO51584.1"/>
    <property type="molecule type" value="Genomic_DNA"/>
</dbReference>
<dbReference type="SUPFAM" id="SSF51735">
    <property type="entry name" value="NAD(P)-binding Rossmann-fold domains"/>
    <property type="match status" value="1"/>
</dbReference>
<dbReference type="PANTHER" id="PTHR43544">
    <property type="entry name" value="SHORT-CHAIN DEHYDROGENASE/REDUCTASE"/>
    <property type="match status" value="1"/>
</dbReference>
<proteinExistence type="inferred from homology"/>
<feature type="region of interest" description="Disordered" evidence="4">
    <location>
        <begin position="112"/>
        <end position="132"/>
    </location>
</feature>
<dbReference type="CDD" id="cd05325">
    <property type="entry name" value="carb_red_sniffer_like_SDR_c"/>
    <property type="match status" value="1"/>
</dbReference>
<evidence type="ECO:0000256" key="4">
    <source>
        <dbReference type="SAM" id="MobiDB-lite"/>
    </source>
</evidence>
<dbReference type="InterPro" id="IPR036291">
    <property type="entry name" value="NAD(P)-bd_dom_sf"/>
</dbReference>
<dbReference type="PANTHER" id="PTHR43544:SF7">
    <property type="entry name" value="NADB-LER2"/>
    <property type="match status" value="1"/>
</dbReference>
<organism evidence="5 6">
    <name type="scientific">Saitoella complicata (strain BCRC 22490 / CBS 7301 / JCM 7358 / NBRC 10748 / NRRL Y-17804)</name>
    <dbReference type="NCBI Taxonomy" id="698492"/>
    <lineage>
        <taxon>Eukaryota</taxon>
        <taxon>Fungi</taxon>
        <taxon>Dikarya</taxon>
        <taxon>Ascomycota</taxon>
        <taxon>Taphrinomycotina</taxon>
        <taxon>Taphrinomycotina incertae sedis</taxon>
        <taxon>Saitoella</taxon>
    </lineage>
</organism>
<keyword evidence="3" id="KW-0560">Oxidoreductase</keyword>
<evidence type="ECO:0000256" key="1">
    <source>
        <dbReference type="ARBA" id="ARBA00006484"/>
    </source>
</evidence>
<reference evidence="5 6" key="1">
    <citation type="journal article" date="2011" name="J. Gen. Appl. Microbiol.">
        <title>Draft genome sequencing of the enigmatic yeast Saitoella complicata.</title>
        <authorList>
            <person name="Nishida H."/>
            <person name="Hamamoto M."/>
            <person name="Sugiyama J."/>
        </authorList>
    </citation>
    <scope>NUCLEOTIDE SEQUENCE [LARGE SCALE GENOMIC DNA]</scope>
    <source>
        <strain evidence="5 6">NRRL Y-17804</strain>
    </source>
</reference>
<evidence type="ECO:0000256" key="2">
    <source>
        <dbReference type="ARBA" id="ARBA00022857"/>
    </source>
</evidence>
<comment type="caution">
    <text evidence="5">The sequence shown here is derived from an EMBL/GenBank/DDBJ whole genome shotgun (WGS) entry which is preliminary data.</text>
</comment>
<dbReference type="InterPro" id="IPR051468">
    <property type="entry name" value="Fungal_SecMetab_SDRs"/>
</dbReference>
<comment type="similarity">
    <text evidence="1">Belongs to the short-chain dehydrogenases/reductases (SDR) family.</text>
</comment>
<name>A0A0E9NP21_SAICN</name>
<reference evidence="5 6" key="2">
    <citation type="journal article" date="2014" name="J. Gen. Appl. Microbiol.">
        <title>The early diverging ascomycetous budding yeast Saitoella complicata has three histone deacetylases belonging to the Clr6, Hos2, and Rpd3 lineages.</title>
        <authorList>
            <person name="Nishida H."/>
            <person name="Matsumoto T."/>
            <person name="Kondo S."/>
            <person name="Hamamoto M."/>
            <person name="Yoshikawa H."/>
        </authorList>
    </citation>
    <scope>NUCLEOTIDE SEQUENCE [LARGE SCALE GENOMIC DNA]</scope>
    <source>
        <strain evidence="5 6">NRRL Y-17804</strain>
    </source>
</reference>
<dbReference type="Pfam" id="PF00106">
    <property type="entry name" value="adh_short"/>
    <property type="match status" value="1"/>
</dbReference>
<evidence type="ECO:0000313" key="5">
    <source>
        <dbReference type="EMBL" id="GAO51584.1"/>
    </source>
</evidence>
<dbReference type="AlphaFoldDB" id="A0A0E9NP21"/>
<keyword evidence="6" id="KW-1185">Reference proteome</keyword>
<gene>
    <name evidence="5" type="ORF">G7K_5683-t1</name>
</gene>
<evidence type="ECO:0000256" key="3">
    <source>
        <dbReference type="ARBA" id="ARBA00023002"/>
    </source>
</evidence>
<dbReference type="GO" id="GO:0016491">
    <property type="term" value="F:oxidoreductase activity"/>
    <property type="evidence" value="ECO:0007669"/>
    <property type="project" value="UniProtKB-KW"/>
</dbReference>
<dbReference type="Gene3D" id="3.40.50.720">
    <property type="entry name" value="NAD(P)-binding Rossmann-like Domain"/>
    <property type="match status" value="1"/>
</dbReference>
<dbReference type="PRINTS" id="PR00081">
    <property type="entry name" value="GDHRDH"/>
</dbReference>
<sequence>MLRDGEGEMSEKKRNSTSGMWISMALPDSIVTNNVKTLGQALRCKQISGSPSSMATVQSGTFRSLPIGPVDLTPCTDIAEPPHNFLRVTKRRFSGANVGLMLSRAHVVGVAGRDRSSGRRHPAMPTAPHNHSTSCIKTNLITMSPIKTAVITGANRGIGLEFARQYLEKGFHVIACARSLSTSKSSFDKLSAVLKTFEKVDAGTPGKLSLVQLDLASDESIERAGKEIESMTDSIDVLINNAGRNDVKADKPWEIDTQGFAEELRTNTIAPSVVTKTFLPLLRKGQAKKVLFVSSVCGSLANSSGDNSMMVYHTSKAALNMTVKYWAHALKEEGIATVMVHPGWVQTDMGGEGAQVTPKDSVAGMIKVLEKVTPESEVVLHKYDGSTIEW</sequence>
<dbReference type="Proteomes" id="UP000033140">
    <property type="component" value="Unassembled WGS sequence"/>
</dbReference>
<accession>A0A0E9NP21</accession>